<organism evidence="2 3">
    <name type="scientific">Listeria fleischmannii FSL S10-1203</name>
    <dbReference type="NCBI Taxonomy" id="1265822"/>
    <lineage>
        <taxon>Bacteria</taxon>
        <taxon>Bacillati</taxon>
        <taxon>Bacillota</taxon>
        <taxon>Bacilli</taxon>
        <taxon>Bacillales</taxon>
        <taxon>Listeriaceae</taxon>
        <taxon>Listeria</taxon>
    </lineage>
</organism>
<dbReference type="GO" id="GO:0046872">
    <property type="term" value="F:metal ion binding"/>
    <property type="evidence" value="ECO:0007669"/>
    <property type="project" value="InterPro"/>
</dbReference>
<dbReference type="Proteomes" id="UP000019241">
    <property type="component" value="Unassembled WGS sequence"/>
</dbReference>
<protein>
    <submittedName>
        <fullName evidence="2">Putative heavy metal-transporting ATPase</fullName>
    </submittedName>
</protein>
<dbReference type="EMBL" id="AODM01000024">
    <property type="protein sequence ID" value="EUJ58794.1"/>
    <property type="molecule type" value="Genomic_DNA"/>
</dbReference>
<reference evidence="2 3" key="1">
    <citation type="submission" date="2012-12" db="EMBL/GenBank/DDBJ databases">
        <title>Novel taxa of Listeriaceae from agricultural environments in the United States.</title>
        <authorList>
            <person name="den Bakker H.C."/>
            <person name="Allred A."/>
            <person name="Warchocki S."/>
            <person name="Wright E.M."/>
            <person name="Burrell A."/>
            <person name="Nightingale K.K."/>
            <person name="Kephart D."/>
            <person name="Wiedmann M."/>
        </authorList>
    </citation>
    <scope>NUCLEOTIDE SEQUENCE [LARGE SCALE GENOMIC DNA]</scope>
    <source>
        <strain evidence="2 3">FSL S10-1203</strain>
    </source>
</reference>
<dbReference type="PROSITE" id="PS50846">
    <property type="entry name" value="HMA_2"/>
    <property type="match status" value="1"/>
</dbReference>
<feature type="non-terminal residue" evidence="2">
    <location>
        <position position="26"/>
    </location>
</feature>
<feature type="domain" description="HMA" evidence="1">
    <location>
        <begin position="6"/>
        <end position="26"/>
    </location>
</feature>
<name>W7DU23_9LIST</name>
<gene>
    <name evidence="2" type="ORF">MCOL2_07626</name>
</gene>
<evidence type="ECO:0000313" key="2">
    <source>
        <dbReference type="EMBL" id="EUJ58794.1"/>
    </source>
</evidence>
<proteinExistence type="predicted"/>
<dbReference type="InterPro" id="IPR006121">
    <property type="entry name" value="HMA_dom"/>
</dbReference>
<comment type="caution">
    <text evidence="2">The sequence shown here is derived from an EMBL/GenBank/DDBJ whole genome shotgun (WGS) entry which is preliminary data.</text>
</comment>
<evidence type="ECO:0000313" key="3">
    <source>
        <dbReference type="Proteomes" id="UP000019241"/>
    </source>
</evidence>
<dbReference type="AlphaFoldDB" id="W7DU23"/>
<accession>W7DU23</accession>
<sequence length="26" mass="3024">MEEKYIRQDLNIFGMTCAACSSRVEK</sequence>
<evidence type="ECO:0000259" key="1">
    <source>
        <dbReference type="PROSITE" id="PS50846"/>
    </source>
</evidence>
<dbReference type="SUPFAM" id="SSF55008">
    <property type="entry name" value="HMA, heavy metal-associated domain"/>
    <property type="match status" value="1"/>
</dbReference>
<dbReference type="InterPro" id="IPR036163">
    <property type="entry name" value="HMA_dom_sf"/>
</dbReference>